<evidence type="ECO:0000313" key="3">
    <source>
        <dbReference type="Proteomes" id="UP000048926"/>
    </source>
</evidence>
<dbReference type="Proteomes" id="UP000048926">
    <property type="component" value="Unassembled WGS sequence"/>
</dbReference>
<keyword evidence="3" id="KW-1185">Reference proteome</keyword>
<proteinExistence type="predicted"/>
<dbReference type="AlphaFoldDB" id="A0A0M6YCY5"/>
<dbReference type="InterPro" id="IPR009956">
    <property type="entry name" value="Post-segregation_anti-tox_CcdA"/>
</dbReference>
<dbReference type="Pfam" id="PF07362">
    <property type="entry name" value="CcdA"/>
    <property type="match status" value="1"/>
</dbReference>
<dbReference type="EMBL" id="CXST01000004">
    <property type="protein sequence ID" value="CTQ46881.1"/>
    <property type="molecule type" value="Genomic_DNA"/>
</dbReference>
<keyword evidence="1" id="KW-1277">Toxin-antitoxin system</keyword>
<protein>
    <submittedName>
        <fullName evidence="2">Plasmid maintenance protein CcdA</fullName>
    </submittedName>
</protein>
<gene>
    <name evidence="2" type="ORF">LAL4801_05341</name>
</gene>
<organism evidence="2 3">
    <name type="scientific">Roseibium aggregatum</name>
    <dbReference type="NCBI Taxonomy" id="187304"/>
    <lineage>
        <taxon>Bacteria</taxon>
        <taxon>Pseudomonadati</taxon>
        <taxon>Pseudomonadota</taxon>
        <taxon>Alphaproteobacteria</taxon>
        <taxon>Hyphomicrobiales</taxon>
        <taxon>Stappiaceae</taxon>
        <taxon>Roseibium</taxon>
    </lineage>
</organism>
<accession>A0A0M6YCY5</accession>
<evidence type="ECO:0000313" key="2">
    <source>
        <dbReference type="EMBL" id="CTQ46881.1"/>
    </source>
</evidence>
<dbReference type="OrthoDB" id="7191115at2"/>
<evidence type="ECO:0000256" key="1">
    <source>
        <dbReference type="ARBA" id="ARBA00022649"/>
    </source>
</evidence>
<sequence>MARVHARKATNLTIDMTLVGSAKELGVNISQAAEEGIRRAVSQARAERWKLENRAALNSSNDFVEEHGLPLEARRLF</sequence>
<name>A0A0M6YCY5_9HYPH</name>
<dbReference type="KEGG" id="lagg:B0E33_29775"/>
<reference evidence="3" key="1">
    <citation type="submission" date="2015-07" db="EMBL/GenBank/DDBJ databases">
        <authorList>
            <person name="Rodrigo-Torres Lidia"/>
            <person name="Arahal R.David."/>
        </authorList>
    </citation>
    <scope>NUCLEOTIDE SEQUENCE [LARGE SCALE GENOMIC DNA]</scope>
    <source>
        <strain evidence="3">CECT 4801</strain>
    </source>
</reference>
<dbReference type="RefSeq" id="WP_023001389.1">
    <property type="nucleotide sequence ID" value="NZ_CXST01000004.1"/>
</dbReference>